<name>A0A9P7VF27_9AGAR</name>
<sequence>MLTKLTNHNGHCATTPGRCLASWFPRTIIIYLCNVYVAAVDFLLWLLNVTARAANDWRNEWLSRYECLVSQGPTLQCCGESD</sequence>
<keyword evidence="1" id="KW-0812">Transmembrane</keyword>
<protein>
    <submittedName>
        <fullName evidence="2">Uncharacterized protein</fullName>
    </submittedName>
</protein>
<organism evidence="2 3">
    <name type="scientific">Guyanagaster necrorhizus</name>
    <dbReference type="NCBI Taxonomy" id="856835"/>
    <lineage>
        <taxon>Eukaryota</taxon>
        <taxon>Fungi</taxon>
        <taxon>Dikarya</taxon>
        <taxon>Basidiomycota</taxon>
        <taxon>Agaricomycotina</taxon>
        <taxon>Agaricomycetes</taxon>
        <taxon>Agaricomycetidae</taxon>
        <taxon>Agaricales</taxon>
        <taxon>Marasmiineae</taxon>
        <taxon>Physalacriaceae</taxon>
        <taxon>Guyanagaster</taxon>
    </lineage>
</organism>
<dbReference type="GeneID" id="66104397"/>
<evidence type="ECO:0000256" key="1">
    <source>
        <dbReference type="SAM" id="Phobius"/>
    </source>
</evidence>
<dbReference type="RefSeq" id="XP_043032888.1">
    <property type="nucleotide sequence ID" value="XM_043182101.1"/>
</dbReference>
<comment type="caution">
    <text evidence="2">The sequence shown here is derived from an EMBL/GenBank/DDBJ whole genome shotgun (WGS) entry which is preliminary data.</text>
</comment>
<dbReference type="Proteomes" id="UP000812287">
    <property type="component" value="Unassembled WGS sequence"/>
</dbReference>
<dbReference type="AlphaFoldDB" id="A0A9P7VF27"/>
<accession>A0A9P7VF27</accession>
<proteinExistence type="predicted"/>
<reference evidence="2" key="1">
    <citation type="submission" date="2020-11" db="EMBL/GenBank/DDBJ databases">
        <title>Adaptations for nitrogen fixation in a non-lichenized fungal sporocarp promotes dispersal by wood-feeding termites.</title>
        <authorList>
            <consortium name="DOE Joint Genome Institute"/>
            <person name="Koch R.A."/>
            <person name="Yoon G."/>
            <person name="Arayal U."/>
            <person name="Lail K."/>
            <person name="Amirebrahimi M."/>
            <person name="Labutti K."/>
            <person name="Lipzen A."/>
            <person name="Riley R."/>
            <person name="Barry K."/>
            <person name="Henrissat B."/>
            <person name="Grigoriev I.V."/>
            <person name="Herr J.R."/>
            <person name="Aime M.C."/>
        </authorList>
    </citation>
    <scope>NUCLEOTIDE SEQUENCE</scope>
    <source>
        <strain evidence="2">MCA 3950</strain>
    </source>
</reference>
<keyword evidence="3" id="KW-1185">Reference proteome</keyword>
<gene>
    <name evidence="2" type="ORF">BT62DRAFT_739027</name>
</gene>
<evidence type="ECO:0000313" key="3">
    <source>
        <dbReference type="Proteomes" id="UP000812287"/>
    </source>
</evidence>
<dbReference type="EMBL" id="MU250597">
    <property type="protein sequence ID" value="KAG7439388.1"/>
    <property type="molecule type" value="Genomic_DNA"/>
</dbReference>
<evidence type="ECO:0000313" key="2">
    <source>
        <dbReference type="EMBL" id="KAG7439388.1"/>
    </source>
</evidence>
<feature type="transmembrane region" description="Helical" evidence="1">
    <location>
        <begin position="28"/>
        <end position="49"/>
    </location>
</feature>
<keyword evidence="1" id="KW-0472">Membrane</keyword>
<keyword evidence="1" id="KW-1133">Transmembrane helix</keyword>